<accession>A0ABN2X8R9</accession>
<evidence type="ECO:0000313" key="11">
    <source>
        <dbReference type="Proteomes" id="UP001500897"/>
    </source>
</evidence>
<evidence type="ECO:0000256" key="3">
    <source>
        <dbReference type="ARBA" id="ARBA00022692"/>
    </source>
</evidence>
<comment type="caution">
    <text evidence="10">The sequence shown here is derived from an EMBL/GenBank/DDBJ whole genome shotgun (WGS) entry which is preliminary data.</text>
</comment>
<feature type="transmembrane region" description="Helical" evidence="8">
    <location>
        <begin position="128"/>
        <end position="152"/>
    </location>
</feature>
<dbReference type="Pfam" id="PF18967">
    <property type="entry name" value="PycTM"/>
    <property type="match status" value="1"/>
</dbReference>
<evidence type="ECO:0000256" key="8">
    <source>
        <dbReference type="SAM" id="Phobius"/>
    </source>
</evidence>
<evidence type="ECO:0000256" key="5">
    <source>
        <dbReference type="ARBA" id="ARBA00022989"/>
    </source>
</evidence>
<comment type="subcellular location">
    <subcellularLocation>
        <location evidence="1">Cell membrane</location>
    </subcellularLocation>
</comment>
<keyword evidence="5 8" id="KW-1133">Transmembrane helix</keyword>
<proteinExistence type="predicted"/>
<reference evidence="10 11" key="1">
    <citation type="journal article" date="2019" name="Int. J. Syst. Evol. Microbiol.">
        <title>The Global Catalogue of Microorganisms (GCM) 10K type strain sequencing project: providing services to taxonomists for standard genome sequencing and annotation.</title>
        <authorList>
            <consortium name="The Broad Institute Genomics Platform"/>
            <consortium name="The Broad Institute Genome Sequencing Center for Infectious Disease"/>
            <person name="Wu L."/>
            <person name="Ma J."/>
        </authorList>
    </citation>
    <scope>NUCLEOTIDE SEQUENCE [LARGE SCALE GENOMIC DNA]</scope>
    <source>
        <strain evidence="10 11">JCM 14559</strain>
    </source>
</reference>
<keyword evidence="4" id="KW-0547">Nucleotide-binding</keyword>
<feature type="transmembrane region" description="Helical" evidence="8">
    <location>
        <begin position="46"/>
        <end position="69"/>
    </location>
</feature>
<evidence type="ECO:0000313" key="10">
    <source>
        <dbReference type="EMBL" id="GAA2107355.1"/>
    </source>
</evidence>
<organism evidence="10 11">
    <name type="scientific">Kitasatospora saccharophila</name>
    <dbReference type="NCBI Taxonomy" id="407973"/>
    <lineage>
        <taxon>Bacteria</taxon>
        <taxon>Bacillati</taxon>
        <taxon>Actinomycetota</taxon>
        <taxon>Actinomycetes</taxon>
        <taxon>Kitasatosporales</taxon>
        <taxon>Streptomycetaceae</taxon>
        <taxon>Kitasatospora</taxon>
    </lineage>
</organism>
<feature type="domain" description="Pycsar effector protein" evidence="9">
    <location>
        <begin position="6"/>
        <end position="150"/>
    </location>
</feature>
<name>A0ABN2X8R9_9ACTN</name>
<evidence type="ECO:0000256" key="7">
    <source>
        <dbReference type="ARBA" id="ARBA00023136"/>
    </source>
</evidence>
<gene>
    <name evidence="10" type="ORF">GCM10009759_46360</name>
</gene>
<keyword evidence="2" id="KW-1003">Cell membrane</keyword>
<sequence length="154" mass="15786">MDLLAAEAGAEVQRADAKAGSVCSMASIAGALEVAVLAAASGVPVWAAVPAMLGGSAMVISLLFAAAALNPSLPPSVAPDRLSFLDVATMTEHQLLTTVHHLSVADLDIADSRKAVELAALAIRKYRLLRVSITVLQFGLVLVASSVLIALFNL</sequence>
<keyword evidence="6" id="KW-0051">Antiviral defense</keyword>
<keyword evidence="7 8" id="KW-0472">Membrane</keyword>
<evidence type="ECO:0000259" key="9">
    <source>
        <dbReference type="Pfam" id="PF18967"/>
    </source>
</evidence>
<keyword evidence="3 8" id="KW-0812">Transmembrane</keyword>
<evidence type="ECO:0000256" key="1">
    <source>
        <dbReference type="ARBA" id="ARBA00004236"/>
    </source>
</evidence>
<evidence type="ECO:0000256" key="4">
    <source>
        <dbReference type="ARBA" id="ARBA00022741"/>
    </source>
</evidence>
<dbReference type="InterPro" id="IPR043760">
    <property type="entry name" value="PycTM_dom"/>
</dbReference>
<evidence type="ECO:0000256" key="2">
    <source>
        <dbReference type="ARBA" id="ARBA00022475"/>
    </source>
</evidence>
<evidence type="ECO:0000256" key="6">
    <source>
        <dbReference type="ARBA" id="ARBA00023118"/>
    </source>
</evidence>
<dbReference type="Proteomes" id="UP001500897">
    <property type="component" value="Unassembled WGS sequence"/>
</dbReference>
<feature type="transmembrane region" description="Helical" evidence="8">
    <location>
        <begin position="21"/>
        <end position="40"/>
    </location>
</feature>
<protein>
    <recommendedName>
        <fullName evidence="9">Pycsar effector protein domain-containing protein</fullName>
    </recommendedName>
</protein>
<keyword evidence="11" id="KW-1185">Reference proteome</keyword>
<dbReference type="EMBL" id="BAAANS010000032">
    <property type="protein sequence ID" value="GAA2107355.1"/>
    <property type="molecule type" value="Genomic_DNA"/>
</dbReference>